<dbReference type="InterPro" id="IPR029466">
    <property type="entry name" value="NAM-associated_C"/>
</dbReference>
<dbReference type="Pfam" id="PF14303">
    <property type="entry name" value="NAM-associated"/>
    <property type="match status" value="1"/>
</dbReference>
<name>A0AAD4VBG1_PRUDU</name>
<dbReference type="PANTHER" id="PTHR45023">
    <property type="match status" value="1"/>
</dbReference>
<evidence type="ECO:0000256" key="1">
    <source>
        <dbReference type="SAM" id="MobiDB-lite"/>
    </source>
</evidence>
<comment type="caution">
    <text evidence="3">The sequence shown here is derived from an EMBL/GenBank/DDBJ whole genome shotgun (WGS) entry which is preliminary data.</text>
</comment>
<gene>
    <name evidence="3" type="ORF">L3X38_031032</name>
</gene>
<feature type="domain" description="No apical meristem-associated C-terminal" evidence="2">
    <location>
        <begin position="112"/>
        <end position="262"/>
    </location>
</feature>
<dbReference type="EMBL" id="JAJFAZ020000006">
    <property type="protein sequence ID" value="KAI5321960.1"/>
    <property type="molecule type" value="Genomic_DNA"/>
</dbReference>
<evidence type="ECO:0000313" key="4">
    <source>
        <dbReference type="Proteomes" id="UP001054821"/>
    </source>
</evidence>
<dbReference type="AlphaFoldDB" id="A0AAD4VBG1"/>
<keyword evidence="4" id="KW-1185">Reference proteome</keyword>
<evidence type="ECO:0000259" key="2">
    <source>
        <dbReference type="Pfam" id="PF14303"/>
    </source>
</evidence>
<feature type="region of interest" description="Disordered" evidence="1">
    <location>
        <begin position="147"/>
        <end position="173"/>
    </location>
</feature>
<evidence type="ECO:0000313" key="3">
    <source>
        <dbReference type="EMBL" id="KAI5321960.1"/>
    </source>
</evidence>
<accession>A0AAD4VBG1</accession>
<sequence length="285" mass="32919">MSSFVEIGGSWSTQEDIALCESWVNVSHDPITGNEMKFHHIWSKIHGEFCQRSGSIRTEMALSSRWKILNKELGKWRNALTKARENIRSGANLSDEIIQAQMWFGATGQGKKSFVHFQCWEIVKDCSRFKIIPTAPPVVLHETPLHESLSTDSPLDSPMETESPLPRPPRPIGRKAAKAKRWATSNIDCVQIFEQIAKNNSLRLERDLRRDEADKARLEAFAIEKQHAKEKDDDEREMKIMAMDTSHMSPETKAYWKHKRKDVMRRKLFHDDGPSNTDWLNDENH</sequence>
<organism evidence="3 4">
    <name type="scientific">Prunus dulcis</name>
    <name type="common">Almond</name>
    <name type="synonym">Amygdalus dulcis</name>
    <dbReference type="NCBI Taxonomy" id="3755"/>
    <lineage>
        <taxon>Eukaryota</taxon>
        <taxon>Viridiplantae</taxon>
        <taxon>Streptophyta</taxon>
        <taxon>Embryophyta</taxon>
        <taxon>Tracheophyta</taxon>
        <taxon>Spermatophyta</taxon>
        <taxon>Magnoliopsida</taxon>
        <taxon>eudicotyledons</taxon>
        <taxon>Gunneridae</taxon>
        <taxon>Pentapetalae</taxon>
        <taxon>rosids</taxon>
        <taxon>fabids</taxon>
        <taxon>Rosales</taxon>
        <taxon>Rosaceae</taxon>
        <taxon>Amygdaloideae</taxon>
        <taxon>Amygdaleae</taxon>
        <taxon>Prunus</taxon>
    </lineage>
</organism>
<proteinExistence type="predicted"/>
<dbReference type="PANTHER" id="PTHR45023:SF4">
    <property type="entry name" value="GLYCINE-RICH PROTEIN-RELATED"/>
    <property type="match status" value="1"/>
</dbReference>
<protein>
    <recommendedName>
        <fullName evidence="2">No apical meristem-associated C-terminal domain-containing protein</fullName>
    </recommendedName>
</protein>
<dbReference type="Proteomes" id="UP001054821">
    <property type="component" value="Chromosome 6"/>
</dbReference>
<reference evidence="3 4" key="1">
    <citation type="journal article" date="2022" name="G3 (Bethesda)">
        <title>Whole-genome sequence and methylome profiling of the almond [Prunus dulcis (Mill.) D.A. Webb] cultivar 'Nonpareil'.</title>
        <authorList>
            <person name="D'Amico-Willman K.M."/>
            <person name="Ouma W.Z."/>
            <person name="Meulia T."/>
            <person name="Sideli G.M."/>
            <person name="Gradziel T.M."/>
            <person name="Fresnedo-Ramirez J."/>
        </authorList>
    </citation>
    <scope>NUCLEOTIDE SEQUENCE [LARGE SCALE GENOMIC DNA]</scope>
    <source>
        <strain evidence="3">Clone GOH B32 T37-40</strain>
    </source>
</reference>